<dbReference type="WBParaSite" id="PEQ_0000661001-mRNA-1">
    <property type="protein sequence ID" value="PEQ_0000661001-mRNA-1"/>
    <property type="gene ID" value="PEQ_0000661001"/>
</dbReference>
<keyword evidence="2" id="KW-1185">Reference proteome</keyword>
<evidence type="ECO:0000313" key="3">
    <source>
        <dbReference type="WBParaSite" id="PEQ_0000661001-mRNA-1"/>
    </source>
</evidence>
<protein>
    <submittedName>
        <fullName evidence="3">Uncharacterized protein</fullName>
    </submittedName>
</protein>
<accession>A0A914RX67</accession>
<reference evidence="3" key="1">
    <citation type="submission" date="2022-11" db="UniProtKB">
        <authorList>
            <consortium name="WormBaseParasite"/>
        </authorList>
    </citation>
    <scope>IDENTIFICATION</scope>
</reference>
<feature type="region of interest" description="Disordered" evidence="1">
    <location>
        <begin position="1"/>
        <end position="27"/>
    </location>
</feature>
<dbReference type="AlphaFoldDB" id="A0A914RX67"/>
<evidence type="ECO:0000256" key="1">
    <source>
        <dbReference type="SAM" id="MobiDB-lite"/>
    </source>
</evidence>
<feature type="compositionally biased region" description="Polar residues" evidence="1">
    <location>
        <begin position="1"/>
        <end position="10"/>
    </location>
</feature>
<proteinExistence type="predicted"/>
<sequence>MASSSMTVTDPKSELASDPGPSEPSRKISRFVVEPVRVDFATCDDTVDRECNHFLFNDYFKRDSEEQLFSPYDLLMRLHFPMEKSRTRSRIEKFKNYWENYSCLSKIQRIAFNWEVYGTMR</sequence>
<evidence type="ECO:0000313" key="2">
    <source>
        <dbReference type="Proteomes" id="UP000887564"/>
    </source>
</evidence>
<organism evidence="2 3">
    <name type="scientific">Parascaris equorum</name>
    <name type="common">Equine roundworm</name>
    <dbReference type="NCBI Taxonomy" id="6256"/>
    <lineage>
        <taxon>Eukaryota</taxon>
        <taxon>Metazoa</taxon>
        <taxon>Ecdysozoa</taxon>
        <taxon>Nematoda</taxon>
        <taxon>Chromadorea</taxon>
        <taxon>Rhabditida</taxon>
        <taxon>Spirurina</taxon>
        <taxon>Ascaridomorpha</taxon>
        <taxon>Ascaridoidea</taxon>
        <taxon>Ascarididae</taxon>
        <taxon>Parascaris</taxon>
    </lineage>
</organism>
<dbReference type="Proteomes" id="UP000887564">
    <property type="component" value="Unplaced"/>
</dbReference>
<name>A0A914RX67_PAREQ</name>